<evidence type="ECO:0000256" key="5">
    <source>
        <dbReference type="ARBA" id="ARBA00022723"/>
    </source>
</evidence>
<proteinExistence type="inferred from homology"/>
<accession>A0A9P9YNS9</accession>
<keyword evidence="10" id="KW-0106">Calcium</keyword>
<dbReference type="Proteomes" id="UP001059596">
    <property type="component" value="Unassembled WGS sequence"/>
</dbReference>
<comment type="caution">
    <text evidence="16">The sequence shown here is derived from an EMBL/GenBank/DDBJ whole genome shotgun (WGS) entry which is preliminary data.</text>
</comment>
<dbReference type="SMART" id="SM00720">
    <property type="entry name" value="calpain_III"/>
    <property type="match status" value="1"/>
</dbReference>
<dbReference type="CDD" id="cd16196">
    <property type="entry name" value="EFh_PEF_CalpA_B"/>
    <property type="match status" value="1"/>
</dbReference>
<protein>
    <recommendedName>
        <fullName evidence="18">Calpain-B</fullName>
    </recommendedName>
</protein>
<dbReference type="GO" id="GO:0004198">
    <property type="term" value="F:calcium-dependent cysteine-type endopeptidase activity"/>
    <property type="evidence" value="ECO:0007669"/>
    <property type="project" value="InterPro"/>
</dbReference>
<dbReference type="InterPro" id="IPR018247">
    <property type="entry name" value="EF_Hand_1_Ca_BS"/>
</dbReference>
<dbReference type="InterPro" id="IPR001300">
    <property type="entry name" value="Peptidase_C2_calpain_cat"/>
</dbReference>
<keyword evidence="17" id="KW-1185">Reference proteome</keyword>
<feature type="compositionally biased region" description="Pro residues" evidence="13">
    <location>
        <begin position="199"/>
        <end position="209"/>
    </location>
</feature>
<evidence type="ECO:0000256" key="11">
    <source>
        <dbReference type="PIRSR" id="PIRSR622684-1"/>
    </source>
</evidence>
<organism evidence="16 17">
    <name type="scientific">Drosophila gunungcola</name>
    <name type="common">fruit fly</name>
    <dbReference type="NCBI Taxonomy" id="103775"/>
    <lineage>
        <taxon>Eukaryota</taxon>
        <taxon>Metazoa</taxon>
        <taxon>Ecdysozoa</taxon>
        <taxon>Arthropoda</taxon>
        <taxon>Hexapoda</taxon>
        <taxon>Insecta</taxon>
        <taxon>Pterygota</taxon>
        <taxon>Neoptera</taxon>
        <taxon>Endopterygota</taxon>
        <taxon>Diptera</taxon>
        <taxon>Brachycera</taxon>
        <taxon>Muscomorpha</taxon>
        <taxon>Ephydroidea</taxon>
        <taxon>Drosophilidae</taxon>
        <taxon>Drosophila</taxon>
        <taxon>Sophophora</taxon>
    </lineage>
</organism>
<keyword evidence="5" id="KW-0479">Metal-binding</keyword>
<dbReference type="Gene3D" id="1.10.238.10">
    <property type="entry name" value="EF-hand"/>
    <property type="match status" value="1"/>
</dbReference>
<dbReference type="PROSITE" id="PS00018">
    <property type="entry name" value="EF_HAND_1"/>
    <property type="match status" value="1"/>
</dbReference>
<name>A0A9P9YNS9_9MUSC</name>
<dbReference type="Pfam" id="PF01067">
    <property type="entry name" value="Calpain_III"/>
    <property type="match status" value="1"/>
</dbReference>
<dbReference type="InterPro" id="IPR033883">
    <property type="entry name" value="C2_III"/>
</dbReference>
<evidence type="ECO:0000256" key="8">
    <source>
        <dbReference type="ARBA" id="ARBA00022807"/>
    </source>
</evidence>
<feature type="active site" evidence="11 12">
    <location>
        <position position="481"/>
    </location>
</feature>
<dbReference type="InterPro" id="IPR002048">
    <property type="entry name" value="EF_hand_dom"/>
</dbReference>
<dbReference type="AlphaFoldDB" id="A0A9P9YNS9"/>
<evidence type="ECO:0000256" key="7">
    <source>
        <dbReference type="ARBA" id="ARBA00022801"/>
    </source>
</evidence>
<dbReference type="CDD" id="cd00214">
    <property type="entry name" value="Calpain_III"/>
    <property type="match status" value="1"/>
</dbReference>
<dbReference type="PANTHER" id="PTHR10183">
    <property type="entry name" value="CALPAIN"/>
    <property type="match status" value="1"/>
</dbReference>
<feature type="region of interest" description="Disordered" evidence="13">
    <location>
        <begin position="185"/>
        <end position="216"/>
    </location>
</feature>
<dbReference type="PANTHER" id="PTHR10183:SF433">
    <property type="entry name" value="CALPAIN-A-RELATED"/>
    <property type="match status" value="1"/>
</dbReference>
<keyword evidence="8 12" id="KW-0788">Thiol protease</keyword>
<dbReference type="InterPro" id="IPR038765">
    <property type="entry name" value="Papain-like_cys_pep_sf"/>
</dbReference>
<comment type="subcellular location">
    <subcellularLocation>
        <location evidence="1">Cytoplasm</location>
    </subcellularLocation>
</comment>
<feature type="active site" evidence="11 12">
    <location>
        <position position="325"/>
    </location>
</feature>
<dbReference type="SUPFAM" id="SSF47473">
    <property type="entry name" value="EF-hand"/>
    <property type="match status" value="1"/>
</dbReference>
<dbReference type="InterPro" id="IPR022682">
    <property type="entry name" value="Calpain_domain_III"/>
</dbReference>
<evidence type="ECO:0000256" key="4">
    <source>
        <dbReference type="ARBA" id="ARBA00022670"/>
    </source>
</evidence>
<feature type="domain" description="EF-hand" evidence="15">
    <location>
        <begin position="807"/>
        <end position="842"/>
    </location>
</feature>
<dbReference type="SMART" id="SM00054">
    <property type="entry name" value="EFh"/>
    <property type="match status" value="2"/>
</dbReference>
<dbReference type="Gene3D" id="3.90.70.10">
    <property type="entry name" value="Cysteine proteinases"/>
    <property type="match status" value="1"/>
</dbReference>
<dbReference type="CDD" id="cd00044">
    <property type="entry name" value="CysPc"/>
    <property type="match status" value="1"/>
</dbReference>
<evidence type="ECO:0000256" key="12">
    <source>
        <dbReference type="PROSITE-ProRule" id="PRU00239"/>
    </source>
</evidence>
<keyword evidence="9" id="KW-0068">Autocatalytic cleavage</keyword>
<evidence type="ECO:0008006" key="18">
    <source>
        <dbReference type="Google" id="ProtNLM"/>
    </source>
</evidence>
<dbReference type="InterPro" id="IPR011992">
    <property type="entry name" value="EF-hand-dom_pair"/>
</dbReference>
<dbReference type="Gene3D" id="2.60.120.380">
    <property type="match status" value="1"/>
</dbReference>
<keyword evidence="3" id="KW-0963">Cytoplasm</keyword>
<evidence type="ECO:0000256" key="13">
    <source>
        <dbReference type="SAM" id="MobiDB-lite"/>
    </source>
</evidence>
<dbReference type="PROSITE" id="PS50222">
    <property type="entry name" value="EF_HAND_2"/>
    <property type="match status" value="1"/>
</dbReference>
<dbReference type="InterPro" id="IPR000169">
    <property type="entry name" value="Pept_cys_AS"/>
</dbReference>
<feature type="domain" description="Calpain catalytic" evidence="14">
    <location>
        <begin position="270"/>
        <end position="569"/>
    </location>
</feature>
<dbReference type="SMART" id="SM00230">
    <property type="entry name" value="CysPc"/>
    <property type="match status" value="1"/>
</dbReference>
<dbReference type="EMBL" id="JAMKOV010000004">
    <property type="protein sequence ID" value="KAI8040321.1"/>
    <property type="molecule type" value="Genomic_DNA"/>
</dbReference>
<evidence type="ECO:0000256" key="1">
    <source>
        <dbReference type="ARBA" id="ARBA00004496"/>
    </source>
</evidence>
<evidence type="ECO:0000256" key="6">
    <source>
        <dbReference type="ARBA" id="ARBA00022737"/>
    </source>
</evidence>
<sequence>MYGIDNYPKNYHASGIGLVNLAALGYSKNEVSGGSEGGGGAGAPKPKAGLYPSLPYPSSESVGGMPYVVKQTSHAQNASYQGPGMGMGMGMPMPGAPSAPAPYPSATPYPGAGGGGGLYPSLPSANASSSSLPYPTASLAPYPSGMPYPTGMPQPNLPYPAAPLAPYPSAMPSLPGMPMPYAPMPTSPAPQHGGGFPALPYPTAPPPASAPTQEEEPSVGIAELSFTSVKVPENQNMFWMGRKATSGRQNSVSKGDFETLRSSCVANGTMFEDPDFPATNASLMYSRRPDRYYEWLRPGDIVDDPQFFVEGYSRFDVQQGELGDCWLLAAAANLTQDSKLFFRVVPPDQDFQENYAGIFHFKFWQYGKWVEVVIDDRLPTYNGELIYMHSTEKNEFWSALLEKAYAKLHGSYEALKGGTTCEAMEDFTGGVTEWYDIKEAPPNLFSIMMKAADRGSMMGCSLEPDPHVLEAETPQGLIRGHAYSITKVCLMDISTPNRQGKLPMIRMRNPWGNDAEWSGPWSDSSPEWRFIPEHTKEEIGLNFDRDGEFWMSFQDFLNHFDRVEICNLSPDSLTEDQQQSSRRKWEMSMFEGEWTSGVTAGGCRNFLETFWHNPQYIISLEDPDDEDDDGKCTAIVALMQKNRRSKRNVGIDCLTIGFAIYHLTDRDMQVKPQGLNFFKYRASVARSPHFINTREVCARFKLPPGHYLIVPSTFDPNEEGEFIIRVFSETMNNMEENDDEVGFGETDDRIAPALPPPTPKEEDDPQRIALRRLFDSVAGSDEEVDWQELKRILDHSMRDVMVGTDGFSKDAVRSMVAMLDKDRSGRLGFEEFEALLTDIAKWRAVFKLYDTRRTGSIDGFHLRGALNSAGYHLNNRLLNALAHRYGSREGQIPFDDFLMCAIKVRTFIEMFRERDTDNSDTAFFNLDDWLERTIYS</sequence>
<dbReference type="FunFam" id="1.10.238.10:FF:000241">
    <property type="entry name" value="Calpain-A, isoform C"/>
    <property type="match status" value="1"/>
</dbReference>
<dbReference type="InterPro" id="IPR022683">
    <property type="entry name" value="Calpain_III"/>
</dbReference>
<evidence type="ECO:0000313" key="16">
    <source>
        <dbReference type="EMBL" id="KAI8040321.1"/>
    </source>
</evidence>
<keyword evidence="7 12" id="KW-0378">Hydrolase</keyword>
<keyword evidence="4 12" id="KW-0645">Protease</keyword>
<dbReference type="GO" id="GO:0016322">
    <property type="term" value="P:neuron remodeling"/>
    <property type="evidence" value="ECO:0007669"/>
    <property type="project" value="UniProtKB-ARBA"/>
</dbReference>
<feature type="active site" evidence="11 12">
    <location>
        <position position="509"/>
    </location>
</feature>
<feature type="region of interest" description="Disordered" evidence="13">
    <location>
        <begin position="739"/>
        <end position="764"/>
    </location>
</feature>
<dbReference type="OrthoDB" id="424753at2759"/>
<keyword evidence="6" id="KW-0677">Repeat</keyword>
<dbReference type="FunFam" id="3.90.70.10:FF:000001">
    <property type="entry name" value="Calpain-1 catalytic subunit"/>
    <property type="match status" value="1"/>
</dbReference>
<dbReference type="InterPro" id="IPR036213">
    <property type="entry name" value="Calpain_III_sf"/>
</dbReference>
<dbReference type="GO" id="GO:0016540">
    <property type="term" value="P:protein autoprocessing"/>
    <property type="evidence" value="ECO:0007669"/>
    <property type="project" value="UniProtKB-ARBA"/>
</dbReference>
<dbReference type="GO" id="GO:0005737">
    <property type="term" value="C:cytoplasm"/>
    <property type="evidence" value="ECO:0007669"/>
    <property type="project" value="UniProtKB-SubCell"/>
</dbReference>
<evidence type="ECO:0000313" key="17">
    <source>
        <dbReference type="Proteomes" id="UP001059596"/>
    </source>
</evidence>
<dbReference type="PROSITE" id="PS00139">
    <property type="entry name" value="THIOL_PROTEASE_CYS"/>
    <property type="match status" value="1"/>
</dbReference>
<evidence type="ECO:0000256" key="2">
    <source>
        <dbReference type="ARBA" id="ARBA00007623"/>
    </source>
</evidence>
<evidence type="ECO:0000256" key="3">
    <source>
        <dbReference type="ARBA" id="ARBA00022490"/>
    </source>
</evidence>
<dbReference type="PROSITE" id="PS50203">
    <property type="entry name" value="CALPAIN_CAT"/>
    <property type="match status" value="1"/>
</dbReference>
<reference evidence="16" key="1">
    <citation type="journal article" date="2023" name="Genome Biol. Evol.">
        <title>Long-read-based Genome Assembly of Drosophila gunungcola Reveals Fewer Chemosensory Genes in Flower-breeding Species.</title>
        <authorList>
            <person name="Negi A."/>
            <person name="Liao B.Y."/>
            <person name="Yeh S.D."/>
        </authorList>
    </citation>
    <scope>NUCLEOTIDE SEQUENCE</scope>
    <source>
        <strain evidence="16">Sukarami</strain>
    </source>
</reference>
<dbReference type="SUPFAM" id="SSF54001">
    <property type="entry name" value="Cysteine proteinases"/>
    <property type="match status" value="1"/>
</dbReference>
<evidence type="ECO:0000259" key="15">
    <source>
        <dbReference type="PROSITE" id="PS50222"/>
    </source>
</evidence>
<dbReference type="SUPFAM" id="SSF49758">
    <property type="entry name" value="Calpain large subunit, middle domain (domain III)"/>
    <property type="match status" value="1"/>
</dbReference>
<gene>
    <name evidence="16" type="ORF">M5D96_006261</name>
</gene>
<evidence type="ECO:0000259" key="14">
    <source>
        <dbReference type="PROSITE" id="PS50203"/>
    </source>
</evidence>
<dbReference type="Pfam" id="PF00648">
    <property type="entry name" value="Peptidase_C2"/>
    <property type="match status" value="1"/>
</dbReference>
<dbReference type="InterPro" id="IPR022684">
    <property type="entry name" value="Calpain_cysteine_protease"/>
</dbReference>
<evidence type="ECO:0000256" key="9">
    <source>
        <dbReference type="ARBA" id="ARBA00022813"/>
    </source>
</evidence>
<dbReference type="GO" id="GO:0005509">
    <property type="term" value="F:calcium ion binding"/>
    <property type="evidence" value="ECO:0007669"/>
    <property type="project" value="InterPro"/>
</dbReference>
<dbReference type="FunFam" id="2.60.120.380:FF:000001">
    <property type="entry name" value="Calpain-1 catalytic subunit"/>
    <property type="match status" value="1"/>
</dbReference>
<comment type="similarity">
    <text evidence="2">Belongs to the peptidase C2 family.</text>
</comment>
<dbReference type="PRINTS" id="PR00704">
    <property type="entry name" value="CALPAIN"/>
</dbReference>
<evidence type="ECO:0000256" key="10">
    <source>
        <dbReference type="ARBA" id="ARBA00022837"/>
    </source>
</evidence>